<keyword evidence="3" id="KW-1185">Reference proteome</keyword>
<evidence type="ECO:0000256" key="1">
    <source>
        <dbReference type="SAM" id="Phobius"/>
    </source>
</evidence>
<feature type="transmembrane region" description="Helical" evidence="1">
    <location>
        <begin position="59"/>
        <end position="78"/>
    </location>
</feature>
<evidence type="ECO:0000313" key="2">
    <source>
        <dbReference type="EMBL" id="TNV72311.1"/>
    </source>
</evidence>
<evidence type="ECO:0000313" key="3">
    <source>
        <dbReference type="Proteomes" id="UP000785679"/>
    </source>
</evidence>
<keyword evidence="1" id="KW-0472">Membrane</keyword>
<feature type="transmembrane region" description="Helical" evidence="1">
    <location>
        <begin position="98"/>
        <end position="127"/>
    </location>
</feature>
<dbReference type="Proteomes" id="UP000785679">
    <property type="component" value="Unassembled WGS sequence"/>
</dbReference>
<keyword evidence="1" id="KW-0812">Transmembrane</keyword>
<dbReference type="AlphaFoldDB" id="A0A8J8NCP0"/>
<name>A0A8J8NCP0_HALGN</name>
<feature type="transmembrane region" description="Helical" evidence="1">
    <location>
        <begin position="16"/>
        <end position="38"/>
    </location>
</feature>
<organism evidence="2 3">
    <name type="scientific">Halteria grandinella</name>
    <dbReference type="NCBI Taxonomy" id="5974"/>
    <lineage>
        <taxon>Eukaryota</taxon>
        <taxon>Sar</taxon>
        <taxon>Alveolata</taxon>
        <taxon>Ciliophora</taxon>
        <taxon>Intramacronucleata</taxon>
        <taxon>Spirotrichea</taxon>
        <taxon>Stichotrichia</taxon>
        <taxon>Sporadotrichida</taxon>
        <taxon>Halteriidae</taxon>
        <taxon>Halteria</taxon>
    </lineage>
</organism>
<protein>
    <submittedName>
        <fullName evidence="2">Uncharacterized protein</fullName>
    </submittedName>
</protein>
<dbReference type="EMBL" id="RRYP01023016">
    <property type="protein sequence ID" value="TNV72311.1"/>
    <property type="molecule type" value="Genomic_DNA"/>
</dbReference>
<accession>A0A8J8NCP0</accession>
<proteinExistence type="predicted"/>
<reference evidence="2" key="1">
    <citation type="submission" date="2019-06" db="EMBL/GenBank/DDBJ databases">
        <authorList>
            <person name="Zheng W."/>
        </authorList>
    </citation>
    <scope>NUCLEOTIDE SEQUENCE</scope>
    <source>
        <strain evidence="2">QDHG01</strain>
    </source>
</reference>
<sequence>MLEGAYSQINSQIIEIYVIVVVNFINWATYTVIGLLIVMRTRFLEAVIELHSVMSQVNAFAYVLSLFPLNVCLIQAPLNSDIAYSQSKLEIVDSCSPIGYGQYVIIFSPYGFIDETIFLTVILSLYISNGRASDLKILNLFVIKDITFASFPVKQALQEREIWVIK</sequence>
<gene>
    <name evidence="2" type="ORF">FGO68_gene1896</name>
</gene>
<keyword evidence="1" id="KW-1133">Transmembrane helix</keyword>
<comment type="caution">
    <text evidence="2">The sequence shown here is derived from an EMBL/GenBank/DDBJ whole genome shotgun (WGS) entry which is preliminary data.</text>
</comment>